<reference evidence="1" key="2">
    <citation type="submission" date="2020-09" db="EMBL/GenBank/DDBJ databases">
        <authorList>
            <person name="Sun Q."/>
            <person name="Kim S."/>
        </authorList>
    </citation>
    <scope>NUCLEOTIDE SEQUENCE</scope>
    <source>
        <strain evidence="1">KCTC 22169</strain>
    </source>
</reference>
<evidence type="ECO:0008006" key="3">
    <source>
        <dbReference type="Google" id="ProtNLM"/>
    </source>
</evidence>
<dbReference type="Proteomes" id="UP000626148">
    <property type="component" value="Unassembled WGS sequence"/>
</dbReference>
<dbReference type="PROSITE" id="PS51257">
    <property type="entry name" value="PROKAR_LIPOPROTEIN"/>
    <property type="match status" value="1"/>
</dbReference>
<keyword evidence="2" id="KW-1185">Reference proteome</keyword>
<protein>
    <recommendedName>
        <fullName evidence="3">Lipoprotein</fullName>
    </recommendedName>
</protein>
<organism evidence="1 2">
    <name type="scientific">Saccharospirillum salsuginis</name>
    <dbReference type="NCBI Taxonomy" id="418750"/>
    <lineage>
        <taxon>Bacteria</taxon>
        <taxon>Pseudomonadati</taxon>
        <taxon>Pseudomonadota</taxon>
        <taxon>Gammaproteobacteria</taxon>
        <taxon>Oceanospirillales</taxon>
        <taxon>Saccharospirillaceae</taxon>
        <taxon>Saccharospirillum</taxon>
    </lineage>
</organism>
<sequence>MEYLMQRVHCALAGTLALSLLLQGCSVTDSENVKTAGISAAIEVVSTSSDPNAQAHVSASLQSGSGINGTDLKLTGGDRLYVTADGQKIPLSESSSPIGTTYEAWVSSSSTHTEYIIGFEREEDTSAPSSTVMLPEPFDIQSMAKETYGFDEDVDLNWSPSGDNKVSILYTFDCRTESGDNRMFGGLRPSVDDDGHYAMDLSDVIPDGEDPVTACDADVAIQRTQKGQLDPNFGEGGSIKGVQKRTVTFDVS</sequence>
<comment type="caution">
    <text evidence="1">The sequence shown here is derived from an EMBL/GenBank/DDBJ whole genome shotgun (WGS) entry which is preliminary data.</text>
</comment>
<accession>A0A918KVF8</accession>
<dbReference type="AlphaFoldDB" id="A0A918KVF8"/>
<evidence type="ECO:0000313" key="1">
    <source>
        <dbReference type="EMBL" id="GGX75027.1"/>
    </source>
</evidence>
<proteinExistence type="predicted"/>
<gene>
    <name evidence="1" type="ORF">GCM10007392_47780</name>
</gene>
<dbReference type="EMBL" id="BMXR01000020">
    <property type="protein sequence ID" value="GGX75027.1"/>
    <property type="molecule type" value="Genomic_DNA"/>
</dbReference>
<evidence type="ECO:0000313" key="2">
    <source>
        <dbReference type="Proteomes" id="UP000626148"/>
    </source>
</evidence>
<name>A0A918KVF8_9GAMM</name>
<reference evidence="1" key="1">
    <citation type="journal article" date="2014" name="Int. J. Syst. Evol. Microbiol.">
        <title>Complete genome sequence of Corynebacterium casei LMG S-19264T (=DSM 44701T), isolated from a smear-ripened cheese.</title>
        <authorList>
            <consortium name="US DOE Joint Genome Institute (JGI-PGF)"/>
            <person name="Walter F."/>
            <person name="Albersmeier A."/>
            <person name="Kalinowski J."/>
            <person name="Ruckert C."/>
        </authorList>
    </citation>
    <scope>NUCLEOTIDE SEQUENCE</scope>
    <source>
        <strain evidence="1">KCTC 22169</strain>
    </source>
</reference>